<protein>
    <submittedName>
        <fullName evidence="3">Macro domain-containing protein</fullName>
    </submittedName>
</protein>
<dbReference type="Pfam" id="PF01661">
    <property type="entry name" value="Macro"/>
    <property type="match status" value="1"/>
</dbReference>
<dbReference type="InterPro" id="IPR043472">
    <property type="entry name" value="Macro_dom-like"/>
</dbReference>
<dbReference type="SUPFAM" id="SSF52949">
    <property type="entry name" value="Macro domain-like"/>
    <property type="match status" value="1"/>
</dbReference>
<dbReference type="InterPro" id="IPR002589">
    <property type="entry name" value="Macro_dom"/>
</dbReference>
<dbReference type="PROSITE" id="PS51154">
    <property type="entry name" value="MACRO"/>
    <property type="match status" value="1"/>
</dbReference>
<evidence type="ECO:0000313" key="4">
    <source>
        <dbReference type="Proteomes" id="UP001589894"/>
    </source>
</evidence>
<feature type="transmembrane region" description="Helical" evidence="1">
    <location>
        <begin position="58"/>
        <end position="79"/>
    </location>
</feature>
<dbReference type="Gene3D" id="3.40.220.10">
    <property type="entry name" value="Leucine Aminopeptidase, subunit E, domain 1"/>
    <property type="match status" value="1"/>
</dbReference>
<evidence type="ECO:0000313" key="3">
    <source>
        <dbReference type="EMBL" id="MFC0568268.1"/>
    </source>
</evidence>
<name>A0ABV6P7P6_9ACTN</name>
<reference evidence="3 4" key="1">
    <citation type="submission" date="2024-09" db="EMBL/GenBank/DDBJ databases">
        <authorList>
            <person name="Sun Q."/>
            <person name="Mori K."/>
        </authorList>
    </citation>
    <scope>NUCLEOTIDE SEQUENCE [LARGE SCALE GENOMIC DNA]</scope>
    <source>
        <strain evidence="3 4">TBRC 2205</strain>
    </source>
</reference>
<organism evidence="3 4">
    <name type="scientific">Plantactinospora siamensis</name>
    <dbReference type="NCBI Taxonomy" id="555372"/>
    <lineage>
        <taxon>Bacteria</taxon>
        <taxon>Bacillati</taxon>
        <taxon>Actinomycetota</taxon>
        <taxon>Actinomycetes</taxon>
        <taxon>Micromonosporales</taxon>
        <taxon>Micromonosporaceae</taxon>
        <taxon>Plantactinospora</taxon>
    </lineage>
</organism>
<sequence length="350" mass="36074">MSIAAAVFLVLCLASFGWGSRPSAVGIRHTLFVLAWLCAALTATLVVFSAFPSTTADGTVLGVTLGGAGAFVLLLWTAAIRAGGVAAHRDANEAQAVRRAEVAAAGAARPAPAVLTHQHTHWFQLRDGAGERPWVGVVTGDLRAVRGVDAWVNAENTDMMMARVHDFSVSSIIRYEGARRDVAGRVLNDLIAEELAETVRDRRPVAAGSAIVTSSGALAESHEVRFVVHVAAVEGQPGAGYRPIRDLGVAVARTLTAAAAPGFTEPARTILFPLLGAGAGGAPVEETAAQLITAVVHHLAHGGSPRLERVLVLAYTDAELTACLRALAASPGLVRRRGGPALPAGVSAGA</sequence>
<feature type="domain" description="Macro" evidence="2">
    <location>
        <begin position="122"/>
        <end position="331"/>
    </location>
</feature>
<gene>
    <name evidence="3" type="ORF">ACFFHU_29530</name>
</gene>
<evidence type="ECO:0000256" key="1">
    <source>
        <dbReference type="SAM" id="Phobius"/>
    </source>
</evidence>
<keyword evidence="1" id="KW-0812">Transmembrane</keyword>
<keyword evidence="1" id="KW-1133">Transmembrane helix</keyword>
<evidence type="ECO:0000259" key="2">
    <source>
        <dbReference type="PROSITE" id="PS51154"/>
    </source>
</evidence>
<keyword evidence="4" id="KW-1185">Reference proteome</keyword>
<dbReference type="Proteomes" id="UP001589894">
    <property type="component" value="Unassembled WGS sequence"/>
</dbReference>
<accession>A0ABV6P7P6</accession>
<keyword evidence="1" id="KW-0472">Membrane</keyword>
<comment type="caution">
    <text evidence="3">The sequence shown here is derived from an EMBL/GenBank/DDBJ whole genome shotgun (WGS) entry which is preliminary data.</text>
</comment>
<proteinExistence type="predicted"/>
<dbReference type="RefSeq" id="WP_377343743.1">
    <property type="nucleotide sequence ID" value="NZ_JBHLUE010000034.1"/>
</dbReference>
<feature type="transmembrane region" description="Helical" evidence="1">
    <location>
        <begin position="29"/>
        <end position="51"/>
    </location>
</feature>
<dbReference type="EMBL" id="JBHLUE010000034">
    <property type="protein sequence ID" value="MFC0568268.1"/>
    <property type="molecule type" value="Genomic_DNA"/>
</dbReference>